<dbReference type="Proteomes" id="UP001589833">
    <property type="component" value="Unassembled WGS sequence"/>
</dbReference>
<keyword evidence="1" id="KW-0732">Signal</keyword>
<dbReference type="Pfam" id="PF13472">
    <property type="entry name" value="Lipase_GDSL_2"/>
    <property type="match status" value="1"/>
</dbReference>
<evidence type="ECO:0000313" key="4">
    <source>
        <dbReference type="Proteomes" id="UP001589833"/>
    </source>
</evidence>
<organism evidence="3 4">
    <name type="scientific">Halalkalibacter alkalisediminis</name>
    <dbReference type="NCBI Taxonomy" id="935616"/>
    <lineage>
        <taxon>Bacteria</taxon>
        <taxon>Bacillati</taxon>
        <taxon>Bacillota</taxon>
        <taxon>Bacilli</taxon>
        <taxon>Bacillales</taxon>
        <taxon>Bacillaceae</taxon>
        <taxon>Halalkalibacter</taxon>
    </lineage>
</organism>
<evidence type="ECO:0000259" key="2">
    <source>
        <dbReference type="Pfam" id="PF13472"/>
    </source>
</evidence>
<accession>A0ABV6NIZ2</accession>
<gene>
    <name evidence="3" type="ORF">ACFFH4_13750</name>
</gene>
<dbReference type="InterPro" id="IPR036514">
    <property type="entry name" value="SGNH_hydro_sf"/>
</dbReference>
<proteinExistence type="predicted"/>
<dbReference type="SUPFAM" id="SSF52266">
    <property type="entry name" value="SGNH hydrolase"/>
    <property type="match status" value="1"/>
</dbReference>
<dbReference type="Gene3D" id="3.40.50.1110">
    <property type="entry name" value="SGNH hydrolase"/>
    <property type="match status" value="1"/>
</dbReference>
<comment type="caution">
    <text evidence="3">The sequence shown here is derived from an EMBL/GenBank/DDBJ whole genome shotgun (WGS) entry which is preliminary data.</text>
</comment>
<evidence type="ECO:0000256" key="1">
    <source>
        <dbReference type="SAM" id="SignalP"/>
    </source>
</evidence>
<dbReference type="RefSeq" id="WP_273840474.1">
    <property type="nucleotide sequence ID" value="NZ_JAQQWT010000002.1"/>
</dbReference>
<keyword evidence="4" id="KW-1185">Reference proteome</keyword>
<feature type="domain" description="SGNH hydrolase-type esterase" evidence="2">
    <location>
        <begin position="36"/>
        <end position="237"/>
    </location>
</feature>
<protein>
    <submittedName>
        <fullName evidence="3">GDSL-type esterase/lipase family protein</fullName>
    </submittedName>
</protein>
<feature type="chain" id="PRO_5046988071" evidence="1">
    <location>
        <begin position="25"/>
        <end position="250"/>
    </location>
</feature>
<feature type="signal peptide" evidence="1">
    <location>
        <begin position="1"/>
        <end position="24"/>
    </location>
</feature>
<sequence>MVKLLKSLLILLIFSLVFSTVAYAKSDQAKQHLLGLGDSIPYGYNLGEDNEEPSKFGFPNVMGEEANLRVRNLSIPGWRSDQMLHALRSEQKFRQAVRHADYITLTIGNNDLLQALARAELESNGNFSEFLLKLNFAVETSPIYDNISNITKEIRSLTEAPIVIYNVYNPFHHYHPLHGLAHTSILPGVNAKILETQYQLNEEFENVLLANAFEAIGTNQAEYILVGDIHPTVAGQEKLAVIGLASLGLR</sequence>
<reference evidence="3 4" key="1">
    <citation type="submission" date="2024-09" db="EMBL/GenBank/DDBJ databases">
        <authorList>
            <person name="Sun Q."/>
            <person name="Mori K."/>
        </authorList>
    </citation>
    <scope>NUCLEOTIDE SEQUENCE [LARGE SCALE GENOMIC DNA]</scope>
    <source>
        <strain evidence="3 4">NCAIM B.02301</strain>
    </source>
</reference>
<evidence type="ECO:0000313" key="3">
    <source>
        <dbReference type="EMBL" id="MFC0560108.1"/>
    </source>
</evidence>
<dbReference type="InterPro" id="IPR013830">
    <property type="entry name" value="SGNH_hydro"/>
</dbReference>
<dbReference type="EMBL" id="JBHLTR010000017">
    <property type="protein sequence ID" value="MFC0560108.1"/>
    <property type="molecule type" value="Genomic_DNA"/>
</dbReference>
<name>A0ABV6NIZ2_9BACI</name>